<dbReference type="Proteomes" id="UP000434052">
    <property type="component" value="Unassembled WGS sequence"/>
</dbReference>
<dbReference type="EMBL" id="QMIF01000318">
    <property type="protein sequence ID" value="TVM24648.1"/>
    <property type="molecule type" value="Genomic_DNA"/>
</dbReference>
<dbReference type="InterPro" id="IPR036249">
    <property type="entry name" value="Thioredoxin-like_sf"/>
</dbReference>
<gene>
    <name evidence="2" type="ORF">DQK91_23335</name>
</gene>
<keyword evidence="1" id="KW-0676">Redox-active center</keyword>
<reference evidence="2 3" key="1">
    <citation type="submission" date="2018-06" db="EMBL/GenBank/DDBJ databases">
        <title>Complete genome of Desulfovibrio marinus P48SEP.</title>
        <authorList>
            <person name="Crispim J.S."/>
            <person name="Vidigal P.M.P."/>
            <person name="Silva L.C.F."/>
            <person name="Araujo L.C."/>
            <person name="Laguardia C.N."/>
            <person name="Dias R.S."/>
            <person name="Sousa M.P."/>
            <person name="Paula S.O."/>
            <person name="Silva C."/>
        </authorList>
    </citation>
    <scope>NUCLEOTIDE SEQUENCE [LARGE SCALE GENOMIC DNA]</scope>
    <source>
        <strain evidence="2 3">P48SEP</strain>
    </source>
</reference>
<dbReference type="PANTHER" id="PTHR43110">
    <property type="entry name" value="THIOL PEROXIDASE"/>
    <property type="match status" value="1"/>
</dbReference>
<dbReference type="OrthoDB" id="9781543at2"/>
<dbReference type="SUPFAM" id="SSF52833">
    <property type="entry name" value="Thioredoxin-like"/>
    <property type="match status" value="1"/>
</dbReference>
<protein>
    <submittedName>
        <fullName evidence="2">Uncharacterized protein</fullName>
    </submittedName>
</protein>
<dbReference type="PANTHER" id="PTHR43110:SF1">
    <property type="entry name" value="THIOL PEROXIDASE"/>
    <property type="match status" value="1"/>
</dbReference>
<evidence type="ECO:0000256" key="1">
    <source>
        <dbReference type="ARBA" id="ARBA00023284"/>
    </source>
</evidence>
<evidence type="ECO:0000313" key="3">
    <source>
        <dbReference type="Proteomes" id="UP000434052"/>
    </source>
</evidence>
<accession>A0A6P1Z9M8</accession>
<evidence type="ECO:0000313" key="2">
    <source>
        <dbReference type="EMBL" id="TVM24648.1"/>
    </source>
</evidence>
<dbReference type="AlphaFoldDB" id="A0A6P1Z9M8"/>
<organism evidence="2 3">
    <name type="scientific">Oceanidesulfovibrio marinus</name>
    <dbReference type="NCBI Taxonomy" id="370038"/>
    <lineage>
        <taxon>Bacteria</taxon>
        <taxon>Pseudomonadati</taxon>
        <taxon>Thermodesulfobacteriota</taxon>
        <taxon>Desulfovibrionia</taxon>
        <taxon>Desulfovibrionales</taxon>
        <taxon>Desulfovibrionaceae</taxon>
        <taxon>Oceanidesulfovibrio</taxon>
    </lineage>
</organism>
<dbReference type="InterPro" id="IPR050455">
    <property type="entry name" value="Tpx_Peroxidase_subfamily"/>
</dbReference>
<proteinExistence type="predicted"/>
<sequence length="68" mass="7352">MTFQGHPLTLVVNAVALTQKSPDFTEPKPYLSLVTPADYAGNKLIIASVPSLDTSVCSLETKRFNDEA</sequence>
<name>A0A6P1Z9M8_9BACT</name>
<dbReference type="Gene3D" id="3.40.30.10">
    <property type="entry name" value="Glutaredoxin"/>
    <property type="match status" value="1"/>
</dbReference>
<comment type="caution">
    <text evidence="2">The sequence shown here is derived from an EMBL/GenBank/DDBJ whole genome shotgun (WGS) entry which is preliminary data.</text>
</comment>